<reference evidence="1 2" key="1">
    <citation type="submission" date="2016-06" db="EMBL/GenBank/DDBJ databases">
        <authorList>
            <person name="Kjaerup R.B."/>
            <person name="Dalgaard T.S."/>
            <person name="Juul-Madsen H.R."/>
        </authorList>
    </citation>
    <scope>NUCLEOTIDE SEQUENCE [LARGE SCALE GENOMIC DNA]</scope>
    <source>
        <strain evidence="1">2</strain>
    </source>
</reference>
<gene>
    <name evidence="1" type="ORF">PROAA_2540004</name>
</gene>
<keyword evidence="2" id="KW-1185">Reference proteome</keyword>
<evidence type="ECO:0000313" key="1">
    <source>
        <dbReference type="EMBL" id="SBT08052.1"/>
    </source>
</evidence>
<name>A0A1A8XU23_9RHOO</name>
<accession>A0A1A8XU23</accession>
<proteinExistence type="predicted"/>
<sequence length="74" mass="8030">MDSPGGRTSSVTVFIVPPRNITLEVIDQLLRSSEAIHAFLPFEMLVIALSPFVVVTKNAHAIDNVGQPVLEPMC</sequence>
<dbReference type="EMBL" id="FLQY01000173">
    <property type="protein sequence ID" value="SBT08052.1"/>
    <property type="molecule type" value="Genomic_DNA"/>
</dbReference>
<protein>
    <submittedName>
        <fullName evidence="1">Uncharacterized protein</fullName>
    </submittedName>
</protein>
<dbReference type="AlphaFoldDB" id="A0A1A8XU23"/>
<dbReference type="Proteomes" id="UP000199600">
    <property type="component" value="Unassembled WGS sequence"/>
</dbReference>
<organism evidence="1 2">
    <name type="scientific">Candidatus Propionivibrio aalborgensis</name>
    <dbReference type="NCBI Taxonomy" id="1860101"/>
    <lineage>
        <taxon>Bacteria</taxon>
        <taxon>Pseudomonadati</taxon>
        <taxon>Pseudomonadota</taxon>
        <taxon>Betaproteobacteria</taxon>
        <taxon>Rhodocyclales</taxon>
        <taxon>Rhodocyclaceae</taxon>
        <taxon>Propionivibrio</taxon>
    </lineage>
</organism>
<evidence type="ECO:0000313" key="2">
    <source>
        <dbReference type="Proteomes" id="UP000199600"/>
    </source>
</evidence>